<keyword evidence="3" id="KW-1185">Reference proteome</keyword>
<evidence type="ECO:0000313" key="2">
    <source>
        <dbReference type="EMBL" id="KAG8059225.1"/>
    </source>
</evidence>
<sequence length="132" mass="14240">MVISSGAWWEGADGSGGRAGGGASAGLAGCQREAEVKKSLVPAALGPTQLLPIAGRPYPTRTTAVAAEGSPRCHQRNQRMSRPRMRSGWRDGWRRRGAGGVWWQGRRRLRGHRRSLLGDGCEACYGAWRVEG</sequence>
<proteinExistence type="predicted"/>
<dbReference type="Proteomes" id="UP000729402">
    <property type="component" value="Unassembled WGS sequence"/>
</dbReference>
<organism evidence="2 3">
    <name type="scientific">Zizania palustris</name>
    <name type="common">Northern wild rice</name>
    <dbReference type="NCBI Taxonomy" id="103762"/>
    <lineage>
        <taxon>Eukaryota</taxon>
        <taxon>Viridiplantae</taxon>
        <taxon>Streptophyta</taxon>
        <taxon>Embryophyta</taxon>
        <taxon>Tracheophyta</taxon>
        <taxon>Spermatophyta</taxon>
        <taxon>Magnoliopsida</taxon>
        <taxon>Liliopsida</taxon>
        <taxon>Poales</taxon>
        <taxon>Poaceae</taxon>
        <taxon>BOP clade</taxon>
        <taxon>Oryzoideae</taxon>
        <taxon>Oryzeae</taxon>
        <taxon>Zizaniinae</taxon>
        <taxon>Zizania</taxon>
    </lineage>
</organism>
<evidence type="ECO:0000256" key="1">
    <source>
        <dbReference type="SAM" id="MobiDB-lite"/>
    </source>
</evidence>
<dbReference type="AlphaFoldDB" id="A0A8J5RGU2"/>
<feature type="compositionally biased region" description="Basic residues" evidence="1">
    <location>
        <begin position="73"/>
        <end position="87"/>
    </location>
</feature>
<gene>
    <name evidence="2" type="ORF">GUJ93_ZPchr0002g24476</name>
</gene>
<reference evidence="2" key="1">
    <citation type="journal article" date="2021" name="bioRxiv">
        <title>Whole Genome Assembly and Annotation of Northern Wild Rice, Zizania palustris L., Supports a Whole Genome Duplication in the Zizania Genus.</title>
        <authorList>
            <person name="Haas M."/>
            <person name="Kono T."/>
            <person name="Macchietto M."/>
            <person name="Millas R."/>
            <person name="McGilp L."/>
            <person name="Shao M."/>
            <person name="Duquette J."/>
            <person name="Hirsch C.N."/>
            <person name="Kimball J."/>
        </authorList>
    </citation>
    <scope>NUCLEOTIDE SEQUENCE</scope>
    <source>
        <tissue evidence="2">Fresh leaf tissue</tissue>
    </source>
</reference>
<comment type="caution">
    <text evidence="2">The sequence shown here is derived from an EMBL/GenBank/DDBJ whole genome shotgun (WGS) entry which is preliminary data.</text>
</comment>
<evidence type="ECO:0000313" key="3">
    <source>
        <dbReference type="Proteomes" id="UP000729402"/>
    </source>
</evidence>
<feature type="region of interest" description="Disordered" evidence="1">
    <location>
        <begin position="64"/>
        <end position="91"/>
    </location>
</feature>
<protein>
    <submittedName>
        <fullName evidence="2">Uncharacterized protein</fullName>
    </submittedName>
</protein>
<reference evidence="2" key="2">
    <citation type="submission" date="2021-02" db="EMBL/GenBank/DDBJ databases">
        <authorList>
            <person name="Kimball J.A."/>
            <person name="Haas M.W."/>
            <person name="Macchietto M."/>
            <person name="Kono T."/>
            <person name="Duquette J."/>
            <person name="Shao M."/>
        </authorList>
    </citation>
    <scope>NUCLEOTIDE SEQUENCE</scope>
    <source>
        <tissue evidence="2">Fresh leaf tissue</tissue>
    </source>
</reference>
<name>A0A8J5RGU2_ZIZPA</name>
<dbReference type="EMBL" id="JAAALK010000287">
    <property type="protein sequence ID" value="KAG8059225.1"/>
    <property type="molecule type" value="Genomic_DNA"/>
</dbReference>
<accession>A0A8J5RGU2</accession>